<dbReference type="NCBIfam" id="TIGR00254">
    <property type="entry name" value="GGDEF"/>
    <property type="match status" value="1"/>
</dbReference>
<comment type="caution">
    <text evidence="3">The sequence shown here is derived from an EMBL/GenBank/DDBJ whole genome shotgun (WGS) entry which is preliminary data.</text>
</comment>
<dbReference type="InterPro" id="IPR052163">
    <property type="entry name" value="DGC-Regulatory_Protein"/>
</dbReference>
<keyword evidence="1" id="KW-1133">Transmembrane helix</keyword>
<evidence type="ECO:0000313" key="3">
    <source>
        <dbReference type="EMBL" id="RGE61869.1"/>
    </source>
</evidence>
<dbReference type="Pfam" id="PF00990">
    <property type="entry name" value="GGDEF"/>
    <property type="match status" value="1"/>
</dbReference>
<dbReference type="PANTHER" id="PTHR46663">
    <property type="entry name" value="DIGUANYLATE CYCLASE DGCT-RELATED"/>
    <property type="match status" value="1"/>
</dbReference>
<accession>A0A3E3I756</accession>
<gene>
    <name evidence="3" type="ORF">DXC51_10035</name>
</gene>
<evidence type="ECO:0000256" key="1">
    <source>
        <dbReference type="SAM" id="Phobius"/>
    </source>
</evidence>
<dbReference type="InterPro" id="IPR000160">
    <property type="entry name" value="GGDEF_dom"/>
</dbReference>
<dbReference type="Gene3D" id="3.30.70.270">
    <property type="match status" value="1"/>
</dbReference>
<dbReference type="EMBL" id="QVLV01000005">
    <property type="protein sequence ID" value="RGE61869.1"/>
    <property type="molecule type" value="Genomic_DNA"/>
</dbReference>
<keyword evidence="1" id="KW-0472">Membrane</keyword>
<dbReference type="Proteomes" id="UP000260812">
    <property type="component" value="Unassembled WGS sequence"/>
</dbReference>
<dbReference type="RefSeq" id="WP_117544434.1">
    <property type="nucleotide sequence ID" value="NZ_QVLV01000005.1"/>
</dbReference>
<protein>
    <submittedName>
        <fullName evidence="3">GGDEF domain-containing protein</fullName>
    </submittedName>
</protein>
<dbReference type="PANTHER" id="PTHR46663:SF2">
    <property type="entry name" value="GGDEF DOMAIN-CONTAINING PROTEIN"/>
    <property type="match status" value="1"/>
</dbReference>
<dbReference type="CDD" id="cd01949">
    <property type="entry name" value="GGDEF"/>
    <property type="match status" value="1"/>
</dbReference>
<keyword evidence="4" id="KW-1185">Reference proteome</keyword>
<dbReference type="PROSITE" id="PS50887">
    <property type="entry name" value="GGDEF"/>
    <property type="match status" value="1"/>
</dbReference>
<sequence length="496" mass="55081">MKDSSKKSALFQLLGLALIFVILSAYVLGSFYVRSRSEARDYIEKKFISAAEDRGNQVETRLSGLAETAAPIGSLLGKAGLQEREESVRLLGALADNTDAYLAVYAGPSGSGVDSRGRDRELSGEAYFSMLEETAFFYGQDEGTDGKNALIAAVPCRENGKTSGMLYVYLDSCRLEEMLELPAYGDKAFYLLTDGGGTIMAQGGYPGNFAAEGNLKKAMGRAEFDGDESPDTAWKKTQGYKEGTIAVSMDGTGYELFFSPMGINDWRFYVGVREEFLANSRNEYLAPVRKTIVGILLTVGLFSGLLLITNFINKYFYNEHKKVLEEKASKDLLTDLSNKTATEYLIKDYIETHPDSQGLLFVLDVDNFKKINDTQGHAFGDEVLRKLGTRLRGECRITDIVGRTGGDEFIIFMKDIKEESIFIKEAQRLHRFFGDFQVGEYVKYSPAASIGIAVYPRDGRTFEELYKAADSALYSVKRNGKNGVAFYETKMNVKME</sequence>
<dbReference type="SMART" id="SM00267">
    <property type="entry name" value="GGDEF"/>
    <property type="match status" value="1"/>
</dbReference>
<keyword evidence="1" id="KW-0812">Transmembrane</keyword>
<name>A0A3E3I756_9FIRM</name>
<proteinExistence type="predicted"/>
<feature type="transmembrane region" description="Helical" evidence="1">
    <location>
        <begin position="292"/>
        <end position="312"/>
    </location>
</feature>
<dbReference type="GeneID" id="97987208"/>
<evidence type="ECO:0000259" key="2">
    <source>
        <dbReference type="PROSITE" id="PS50887"/>
    </source>
</evidence>
<reference evidence="3" key="1">
    <citation type="submission" date="2018-08" db="EMBL/GenBank/DDBJ databases">
        <title>A genome reference for cultivated species of the human gut microbiota.</title>
        <authorList>
            <person name="Zou Y."/>
            <person name="Xue W."/>
            <person name="Luo G."/>
        </authorList>
    </citation>
    <scope>NUCLEOTIDE SEQUENCE [LARGE SCALE GENOMIC DNA]</scope>
    <source>
        <strain evidence="3">TF05-5AC</strain>
    </source>
</reference>
<dbReference type="InterPro" id="IPR029787">
    <property type="entry name" value="Nucleotide_cyclase"/>
</dbReference>
<dbReference type="AlphaFoldDB" id="A0A3E3I756"/>
<dbReference type="SUPFAM" id="SSF55073">
    <property type="entry name" value="Nucleotide cyclase"/>
    <property type="match status" value="1"/>
</dbReference>
<feature type="domain" description="GGDEF" evidence="2">
    <location>
        <begin position="356"/>
        <end position="489"/>
    </location>
</feature>
<organism evidence="3 4">
    <name type="scientific">Eisenbergiella massiliensis</name>
    <dbReference type="NCBI Taxonomy" id="1720294"/>
    <lineage>
        <taxon>Bacteria</taxon>
        <taxon>Bacillati</taxon>
        <taxon>Bacillota</taxon>
        <taxon>Clostridia</taxon>
        <taxon>Lachnospirales</taxon>
        <taxon>Lachnospiraceae</taxon>
        <taxon>Eisenbergiella</taxon>
    </lineage>
</organism>
<evidence type="ECO:0000313" key="4">
    <source>
        <dbReference type="Proteomes" id="UP000260812"/>
    </source>
</evidence>
<dbReference type="InterPro" id="IPR043128">
    <property type="entry name" value="Rev_trsase/Diguanyl_cyclase"/>
</dbReference>